<dbReference type="GO" id="GO:0033194">
    <property type="term" value="P:response to hydroperoxide"/>
    <property type="evidence" value="ECO:0007669"/>
    <property type="project" value="TreeGrafter"/>
</dbReference>
<dbReference type="GO" id="GO:0005829">
    <property type="term" value="C:cytosol"/>
    <property type="evidence" value="ECO:0007669"/>
    <property type="project" value="TreeGrafter"/>
</dbReference>
<proteinExistence type="inferred from homology"/>
<comment type="caution">
    <text evidence="2">The sequence shown here is derived from an EMBL/GenBank/DDBJ whole genome shotgun (WGS) entry which is preliminary data.</text>
</comment>
<evidence type="ECO:0000313" key="2">
    <source>
        <dbReference type="EMBL" id="KRM78733.1"/>
    </source>
</evidence>
<dbReference type="InterPro" id="IPR005583">
    <property type="entry name" value="YaaA"/>
</dbReference>
<dbReference type="Proteomes" id="UP000051813">
    <property type="component" value="Unassembled WGS sequence"/>
</dbReference>
<dbReference type="Pfam" id="PF03883">
    <property type="entry name" value="H2O2_YaaD"/>
    <property type="match status" value="1"/>
</dbReference>
<dbReference type="EMBL" id="AYYK01000011">
    <property type="protein sequence ID" value="KRM78733.1"/>
    <property type="molecule type" value="Genomic_DNA"/>
</dbReference>
<protein>
    <recommendedName>
        <fullName evidence="1">UPF0246 protein FC84_GL000360</fullName>
    </recommendedName>
</protein>
<dbReference type="PANTHER" id="PTHR30283:SF4">
    <property type="entry name" value="PEROXIDE STRESS RESISTANCE PROTEIN YAAA"/>
    <property type="match status" value="1"/>
</dbReference>
<dbReference type="OrthoDB" id="9777133at2"/>
<reference evidence="2 3" key="1">
    <citation type="journal article" date="2015" name="Genome Announc.">
        <title>Expanding the biotechnology potential of lactobacilli through comparative genomics of 213 strains and associated genera.</title>
        <authorList>
            <person name="Sun Z."/>
            <person name="Harris H.M."/>
            <person name="McCann A."/>
            <person name="Guo C."/>
            <person name="Argimon S."/>
            <person name="Zhang W."/>
            <person name="Yang X."/>
            <person name="Jeffery I.B."/>
            <person name="Cooney J.C."/>
            <person name="Kagawa T.F."/>
            <person name="Liu W."/>
            <person name="Song Y."/>
            <person name="Salvetti E."/>
            <person name="Wrobel A."/>
            <person name="Rasinkangas P."/>
            <person name="Parkhill J."/>
            <person name="Rea M.C."/>
            <person name="O'Sullivan O."/>
            <person name="Ritari J."/>
            <person name="Douillard F.P."/>
            <person name="Paul Ross R."/>
            <person name="Yang R."/>
            <person name="Briner A.E."/>
            <person name="Felis G.E."/>
            <person name="de Vos W.M."/>
            <person name="Barrangou R."/>
            <person name="Klaenhammer T.R."/>
            <person name="Caufield P.W."/>
            <person name="Cui Y."/>
            <person name="Zhang H."/>
            <person name="O'Toole P.W."/>
        </authorList>
    </citation>
    <scope>NUCLEOTIDE SEQUENCE [LARGE SCALE GENOMIC DNA]</scope>
    <source>
        <strain evidence="2 3">DSM 20335</strain>
    </source>
</reference>
<dbReference type="NCBIfam" id="NF002543">
    <property type="entry name" value="PRK02101.1-4"/>
    <property type="match status" value="1"/>
</dbReference>
<dbReference type="RefSeq" id="WP_057756929.1">
    <property type="nucleotide sequence ID" value="NZ_AYYK01000011.1"/>
</dbReference>
<dbReference type="PANTHER" id="PTHR30283">
    <property type="entry name" value="PEROXIDE STRESS RESPONSE PROTEIN YAAA"/>
    <property type="match status" value="1"/>
</dbReference>
<gene>
    <name evidence="2" type="ORF">FC84_GL000360</name>
</gene>
<organism evidence="2 3">
    <name type="scientific">Lapidilactobacillus dextrinicus DSM 20335</name>
    <dbReference type="NCBI Taxonomy" id="1423738"/>
    <lineage>
        <taxon>Bacteria</taxon>
        <taxon>Bacillati</taxon>
        <taxon>Bacillota</taxon>
        <taxon>Bacilli</taxon>
        <taxon>Lactobacillales</taxon>
        <taxon>Lactobacillaceae</taxon>
        <taxon>Lapidilactobacillus</taxon>
    </lineage>
</organism>
<dbReference type="AlphaFoldDB" id="A0A0R2BGJ7"/>
<accession>A0A0R2BGJ7</accession>
<evidence type="ECO:0000256" key="1">
    <source>
        <dbReference type="HAMAP-Rule" id="MF_00652"/>
    </source>
</evidence>
<sequence length="249" mass="28672">MKIIISPAKKMVVNPDDIVEITRPQYFEQTQTILKTLRQLSYPELKTLWHCSEQLAQKNYQQLQQIDLTKQLTPALFAYSGIQYQYMAPDLFTGPAFNYAQQHLRILSGFYGVLRPFDGVVPYRLEMQAKLSVADSQNLYAFWQQRLYDAVAPTDEPIINLASQEYSKCIAKYTTSPKQMIDIVFGHLINGKIKTRATLAKMARGQMVRFMAENNVQSIEALQAFNDFNYQYQPELSAENKLVFLNTAD</sequence>
<evidence type="ECO:0000313" key="3">
    <source>
        <dbReference type="Proteomes" id="UP000051813"/>
    </source>
</evidence>
<comment type="similarity">
    <text evidence="1">Belongs to the UPF0246 family.</text>
</comment>
<dbReference type="HAMAP" id="MF_00652">
    <property type="entry name" value="UPF0246"/>
    <property type="match status" value="1"/>
</dbReference>
<keyword evidence="3" id="KW-1185">Reference proteome</keyword>
<dbReference type="STRING" id="1423738.FC84_GL000360"/>
<name>A0A0R2BGJ7_9LACO</name>
<dbReference type="PATRIC" id="fig|1423738.3.peg.367"/>